<dbReference type="SUPFAM" id="SSF74788">
    <property type="entry name" value="Cullin repeat-like"/>
    <property type="match status" value="1"/>
</dbReference>
<evidence type="ECO:0000259" key="5">
    <source>
        <dbReference type="Pfam" id="PF03081"/>
    </source>
</evidence>
<dbReference type="InterPro" id="IPR046364">
    <property type="entry name" value="Exo70_C"/>
</dbReference>
<comment type="function">
    <text evidence="3">Component of the exocyst complex.</text>
</comment>
<organism evidence="6 7">
    <name type="scientific">Cinnamomum micranthum f. kanehirae</name>
    <dbReference type="NCBI Taxonomy" id="337451"/>
    <lineage>
        <taxon>Eukaryota</taxon>
        <taxon>Viridiplantae</taxon>
        <taxon>Streptophyta</taxon>
        <taxon>Embryophyta</taxon>
        <taxon>Tracheophyta</taxon>
        <taxon>Spermatophyta</taxon>
        <taxon>Magnoliopsida</taxon>
        <taxon>Magnoliidae</taxon>
        <taxon>Laurales</taxon>
        <taxon>Lauraceae</taxon>
        <taxon>Cinnamomum</taxon>
    </lineage>
</organism>
<gene>
    <name evidence="6" type="ORF">CKAN_01489300</name>
</gene>
<keyword evidence="3" id="KW-0653">Protein transport</keyword>
<dbReference type="GO" id="GO:0015031">
    <property type="term" value="P:protein transport"/>
    <property type="evidence" value="ECO:0007669"/>
    <property type="project" value="UniProtKB-KW"/>
</dbReference>
<evidence type="ECO:0000256" key="2">
    <source>
        <dbReference type="ARBA" id="ARBA00022448"/>
    </source>
</evidence>
<dbReference type="STRING" id="337451.A0A443P5G4"/>
<dbReference type="PANTHER" id="PTHR12542:SF17">
    <property type="entry name" value="EXOCYST SUBUNIT EXO70 FAMILY PROTEIN"/>
    <property type="match status" value="1"/>
</dbReference>
<feature type="compositionally biased region" description="Low complexity" evidence="4">
    <location>
        <begin position="10"/>
        <end position="24"/>
    </location>
</feature>
<keyword evidence="3" id="KW-0268">Exocytosis</keyword>
<comment type="caution">
    <text evidence="6">The sequence shown here is derived from an EMBL/GenBank/DDBJ whole genome shotgun (WGS) entry which is preliminary data.</text>
</comment>
<dbReference type="Pfam" id="PF03081">
    <property type="entry name" value="Exo70_C"/>
    <property type="match status" value="1"/>
</dbReference>
<feature type="region of interest" description="Disordered" evidence="4">
    <location>
        <begin position="10"/>
        <end position="39"/>
    </location>
</feature>
<protein>
    <recommendedName>
        <fullName evidence="3">Exocyst subunit Exo70 family protein</fullName>
    </recommendedName>
</protein>
<dbReference type="Pfam" id="PF20669">
    <property type="entry name" value="Exo70_N"/>
    <property type="match status" value="1"/>
</dbReference>
<dbReference type="GO" id="GO:0000145">
    <property type="term" value="C:exocyst"/>
    <property type="evidence" value="ECO:0007669"/>
    <property type="project" value="InterPro"/>
</dbReference>
<evidence type="ECO:0000256" key="3">
    <source>
        <dbReference type="RuleBase" id="RU365026"/>
    </source>
</evidence>
<evidence type="ECO:0000313" key="7">
    <source>
        <dbReference type="Proteomes" id="UP000283530"/>
    </source>
</evidence>
<name>A0A443P5G4_9MAGN</name>
<evidence type="ECO:0000256" key="1">
    <source>
        <dbReference type="ARBA" id="ARBA00006756"/>
    </source>
</evidence>
<feature type="domain" description="Exocyst complex subunit Exo70 C-terminal" evidence="5">
    <location>
        <begin position="236"/>
        <end position="595"/>
    </location>
</feature>
<sequence length="607" mass="68235">MIKLLRHSFKSYSFSSSSSPSTPSSSPPSSSPSSPSQSLSLSHSFIEETISNAEKTITKWHPNASLYENRIEAKEFLSTIKQLQKSMQFIFLSQSSNSQNLVRSQGVMQNAMDRLQTEFDHILSSNRGLLDPESFSTRFSERSSVSDFSYDDTDAETGDETQIGCENDRASAIAASDLHSIAECMISAGYGIECIRIYKLARQSIIDEALHRVGFERLSPNQVQKLDWEVVERKITNWLAAARFAVKNIFSGERILCDQVFAGAGAIKVSCFADISKEAASDLFRFPESVAAKCKKSPEKMFRVLDLYDSLSDLSPEIESIFSYESTSAVRSQASSSLLKLREQVRNMLSDFESELQKDPPRSPVPGGGLHPLTSYVMNYLSFMGNYSGILAEIFADLPFQVQNPFFQISTTAANDPLSSIPARVAWLILVLLCKINAKAELYKDVSLSYLFLANNLHHVMNKVKKSELGYLLGDDWVSNHEAKVAQYTANYERAAWGKVVSELPDDPTADIPSEKVKEVFQRFSSAFEKTYRIQRDWIVPDEMMREDIKVSVVKRVVPAYRAFFKKHQVLFRDESDFGVLVRFTPMDLENCFSELFSGSLRGQMSP</sequence>
<dbReference type="OrthoDB" id="1922221at2759"/>
<dbReference type="InterPro" id="IPR016159">
    <property type="entry name" value="Cullin_repeat-like_dom_sf"/>
</dbReference>
<dbReference type="GO" id="GO:0005546">
    <property type="term" value="F:phosphatidylinositol-4,5-bisphosphate binding"/>
    <property type="evidence" value="ECO:0007669"/>
    <property type="project" value="InterPro"/>
</dbReference>
<evidence type="ECO:0000313" key="6">
    <source>
        <dbReference type="EMBL" id="RWR86012.1"/>
    </source>
</evidence>
<keyword evidence="7" id="KW-1185">Reference proteome</keyword>
<comment type="similarity">
    <text evidence="1 3">Belongs to the EXO70 family.</text>
</comment>
<dbReference type="InterPro" id="IPR004140">
    <property type="entry name" value="Exo70"/>
</dbReference>
<keyword evidence="2 3" id="KW-0813">Transport</keyword>
<dbReference type="AlphaFoldDB" id="A0A443P5G4"/>
<dbReference type="Gene3D" id="1.20.1280.170">
    <property type="entry name" value="Exocyst complex component Exo70"/>
    <property type="match status" value="1"/>
</dbReference>
<accession>A0A443P5G4</accession>
<evidence type="ECO:0000256" key="4">
    <source>
        <dbReference type="SAM" id="MobiDB-lite"/>
    </source>
</evidence>
<reference evidence="6 7" key="1">
    <citation type="journal article" date="2019" name="Nat. Plants">
        <title>Stout camphor tree genome fills gaps in understanding of flowering plant genome evolution.</title>
        <authorList>
            <person name="Chaw S.M."/>
            <person name="Liu Y.C."/>
            <person name="Wu Y.W."/>
            <person name="Wang H.Y."/>
            <person name="Lin C.I."/>
            <person name="Wu C.S."/>
            <person name="Ke H.M."/>
            <person name="Chang L.Y."/>
            <person name="Hsu C.Y."/>
            <person name="Yang H.T."/>
            <person name="Sudianto E."/>
            <person name="Hsu M.H."/>
            <person name="Wu K.P."/>
            <person name="Wang L.N."/>
            <person name="Leebens-Mack J.H."/>
            <person name="Tsai I.J."/>
        </authorList>
    </citation>
    <scope>NUCLEOTIDE SEQUENCE [LARGE SCALE GENOMIC DNA]</scope>
    <source>
        <strain evidence="7">cv. Chaw 1501</strain>
        <tissue evidence="6">Young leaves</tissue>
    </source>
</reference>
<dbReference type="EMBL" id="QPKB01000005">
    <property type="protein sequence ID" value="RWR86012.1"/>
    <property type="molecule type" value="Genomic_DNA"/>
</dbReference>
<proteinExistence type="inferred from homology"/>
<dbReference type="Proteomes" id="UP000283530">
    <property type="component" value="Unassembled WGS sequence"/>
</dbReference>
<dbReference type="GO" id="GO:0006887">
    <property type="term" value="P:exocytosis"/>
    <property type="evidence" value="ECO:0007669"/>
    <property type="project" value="UniProtKB-KW"/>
</dbReference>
<dbReference type="PANTHER" id="PTHR12542">
    <property type="entry name" value="EXOCYST COMPLEX PROTEIN EXO70"/>
    <property type="match status" value="1"/>
</dbReference>